<evidence type="ECO:0000256" key="1">
    <source>
        <dbReference type="SAM" id="MobiDB-lite"/>
    </source>
</evidence>
<dbReference type="AlphaFoldDB" id="A0A8H4ITC0"/>
<reference evidence="2" key="1">
    <citation type="submission" date="2020-04" db="EMBL/GenBank/DDBJ databases">
        <title>Genome Assembly and Annotation of Botryosphaeria dothidea sdau 11-99, a Latent Pathogen of Apple Fruit Ring Rot in China.</title>
        <authorList>
            <person name="Yu C."/>
            <person name="Diao Y."/>
            <person name="Lu Q."/>
            <person name="Zhao J."/>
            <person name="Cui S."/>
            <person name="Peng C."/>
            <person name="He B."/>
            <person name="Liu H."/>
        </authorList>
    </citation>
    <scope>NUCLEOTIDE SEQUENCE [LARGE SCALE GENOMIC DNA]</scope>
    <source>
        <strain evidence="2">Sdau11-99</strain>
    </source>
</reference>
<name>A0A8H4ITC0_9PEZI</name>
<feature type="region of interest" description="Disordered" evidence="1">
    <location>
        <begin position="66"/>
        <end position="107"/>
    </location>
</feature>
<organism evidence="2 3">
    <name type="scientific">Botryosphaeria dothidea</name>
    <dbReference type="NCBI Taxonomy" id="55169"/>
    <lineage>
        <taxon>Eukaryota</taxon>
        <taxon>Fungi</taxon>
        <taxon>Dikarya</taxon>
        <taxon>Ascomycota</taxon>
        <taxon>Pezizomycotina</taxon>
        <taxon>Dothideomycetes</taxon>
        <taxon>Dothideomycetes incertae sedis</taxon>
        <taxon>Botryosphaeriales</taxon>
        <taxon>Botryosphaeriaceae</taxon>
        <taxon>Botryosphaeria</taxon>
    </lineage>
</organism>
<comment type="caution">
    <text evidence="2">The sequence shown here is derived from an EMBL/GenBank/DDBJ whole genome shotgun (WGS) entry which is preliminary data.</text>
</comment>
<dbReference type="EMBL" id="WWBZ02000033">
    <property type="protein sequence ID" value="KAF4307116.1"/>
    <property type="molecule type" value="Genomic_DNA"/>
</dbReference>
<feature type="region of interest" description="Disordered" evidence="1">
    <location>
        <begin position="1"/>
        <end position="33"/>
    </location>
</feature>
<evidence type="ECO:0000313" key="3">
    <source>
        <dbReference type="Proteomes" id="UP000572817"/>
    </source>
</evidence>
<evidence type="ECO:0000313" key="2">
    <source>
        <dbReference type="EMBL" id="KAF4307116.1"/>
    </source>
</evidence>
<protein>
    <submittedName>
        <fullName evidence="2">Uncharacterized protein</fullName>
    </submittedName>
</protein>
<feature type="compositionally biased region" description="Low complexity" evidence="1">
    <location>
        <begin position="12"/>
        <end position="24"/>
    </location>
</feature>
<dbReference type="Proteomes" id="UP000572817">
    <property type="component" value="Unassembled WGS sequence"/>
</dbReference>
<accession>A0A8H4ITC0</accession>
<sequence>MPRSCLLDPGPAAQQQAAKQTAAKPLFQPPRRPSRAVSFISLPSIGAAVLPPVARLATQSHHPPYLVRAHTQKKRHEPAHEPLLSPNTHFKPHDQRRRETPNSPVILRLDPSLDMVAFP</sequence>
<feature type="compositionally biased region" description="Basic and acidic residues" evidence="1">
    <location>
        <begin position="91"/>
        <end position="100"/>
    </location>
</feature>
<keyword evidence="3" id="KW-1185">Reference proteome</keyword>
<gene>
    <name evidence="2" type="ORF">GTA08_BOTSDO05557</name>
</gene>
<proteinExistence type="predicted"/>